<keyword evidence="3" id="KW-1185">Reference proteome</keyword>
<sequence length="111" mass="13207">MRHKSDGGINPPLPLFGLNPGVRRIYRIWPTKRAKGIKCYLSNASRLRHFRSNRRTPSCRDFRSDRKERPRRRRRSFLATRSKFYLSREASEVELPEKGKSKPRPTATRRQ</sequence>
<feature type="compositionally biased region" description="Basic and acidic residues" evidence="1">
    <location>
        <begin position="58"/>
        <end position="68"/>
    </location>
</feature>
<dbReference type="Proteomes" id="UP000829196">
    <property type="component" value="Unassembled WGS sequence"/>
</dbReference>
<dbReference type="EMBL" id="JAGYWB010000011">
    <property type="protein sequence ID" value="KAI0504673.1"/>
    <property type="molecule type" value="Genomic_DNA"/>
</dbReference>
<dbReference type="AlphaFoldDB" id="A0A8T3B7T3"/>
<proteinExistence type="predicted"/>
<accession>A0A8T3B7T3</accession>
<feature type="region of interest" description="Disordered" evidence="1">
    <location>
        <begin position="52"/>
        <end position="76"/>
    </location>
</feature>
<name>A0A8T3B7T3_DENNO</name>
<feature type="compositionally biased region" description="Basic and acidic residues" evidence="1">
    <location>
        <begin position="90"/>
        <end position="100"/>
    </location>
</feature>
<evidence type="ECO:0000256" key="1">
    <source>
        <dbReference type="SAM" id="MobiDB-lite"/>
    </source>
</evidence>
<reference evidence="2" key="1">
    <citation type="journal article" date="2022" name="Front. Genet.">
        <title>Chromosome-Scale Assembly of the Dendrobium nobile Genome Provides Insights Into the Molecular Mechanism of the Biosynthesis of the Medicinal Active Ingredient of Dendrobium.</title>
        <authorList>
            <person name="Xu Q."/>
            <person name="Niu S.-C."/>
            <person name="Li K.-L."/>
            <person name="Zheng P.-J."/>
            <person name="Zhang X.-J."/>
            <person name="Jia Y."/>
            <person name="Liu Y."/>
            <person name="Niu Y.-X."/>
            <person name="Yu L.-H."/>
            <person name="Chen D.-F."/>
            <person name="Zhang G.-Q."/>
        </authorList>
    </citation>
    <scope>NUCLEOTIDE SEQUENCE</scope>
    <source>
        <tissue evidence="2">Leaf</tissue>
    </source>
</reference>
<evidence type="ECO:0000313" key="3">
    <source>
        <dbReference type="Proteomes" id="UP000829196"/>
    </source>
</evidence>
<protein>
    <submittedName>
        <fullName evidence="2">Uncharacterized protein</fullName>
    </submittedName>
</protein>
<feature type="compositionally biased region" description="Basic residues" evidence="1">
    <location>
        <begin position="101"/>
        <end position="111"/>
    </location>
</feature>
<gene>
    <name evidence="2" type="ORF">KFK09_015625</name>
</gene>
<comment type="caution">
    <text evidence="2">The sequence shown here is derived from an EMBL/GenBank/DDBJ whole genome shotgun (WGS) entry which is preliminary data.</text>
</comment>
<evidence type="ECO:0000313" key="2">
    <source>
        <dbReference type="EMBL" id="KAI0504673.1"/>
    </source>
</evidence>
<feature type="region of interest" description="Disordered" evidence="1">
    <location>
        <begin position="90"/>
        <end position="111"/>
    </location>
</feature>
<organism evidence="2 3">
    <name type="scientific">Dendrobium nobile</name>
    <name type="common">Orchid</name>
    <dbReference type="NCBI Taxonomy" id="94219"/>
    <lineage>
        <taxon>Eukaryota</taxon>
        <taxon>Viridiplantae</taxon>
        <taxon>Streptophyta</taxon>
        <taxon>Embryophyta</taxon>
        <taxon>Tracheophyta</taxon>
        <taxon>Spermatophyta</taxon>
        <taxon>Magnoliopsida</taxon>
        <taxon>Liliopsida</taxon>
        <taxon>Asparagales</taxon>
        <taxon>Orchidaceae</taxon>
        <taxon>Epidendroideae</taxon>
        <taxon>Malaxideae</taxon>
        <taxon>Dendrobiinae</taxon>
        <taxon>Dendrobium</taxon>
    </lineage>
</organism>